<protein>
    <recommendedName>
        <fullName evidence="2">CopG family transcriptional regulator</fullName>
    </recommendedName>
</protein>
<dbReference type="EMBL" id="JHEG02000009">
    <property type="protein sequence ID" value="KIE13764.1"/>
    <property type="molecule type" value="Genomic_DNA"/>
</dbReference>
<evidence type="ECO:0008006" key="2">
    <source>
        <dbReference type="Google" id="ProtNLM"/>
    </source>
</evidence>
<gene>
    <name evidence="1" type="ORF">DA73_0202120</name>
</gene>
<dbReference type="STRING" id="1479485.DA73_0202120"/>
<comment type="caution">
    <text evidence="1">The sequence shown here is derived from an EMBL/GenBank/DDBJ whole genome shotgun (WGS) entry which is preliminary data.</text>
</comment>
<reference evidence="1" key="1">
    <citation type="journal article" date="2015" name="Genome Announc.">
        <title>Draft Genome Sequence of Tolypothrix boutellei Strain VB521301.</title>
        <authorList>
            <person name="Chandrababunaidu M.M."/>
            <person name="Singh D."/>
            <person name="Sen D."/>
            <person name="Bhan S."/>
            <person name="Das S."/>
            <person name="Gupta A."/>
            <person name="Adhikary S.P."/>
            <person name="Tripathy S."/>
        </authorList>
    </citation>
    <scope>NUCLEOTIDE SEQUENCE</scope>
    <source>
        <strain evidence="1">VB521301</strain>
    </source>
</reference>
<sequence length="60" mass="6774">MPASKAKPLKFAVTCKLSQEDYKAFQNFSRQSGIKRSTFLRQSLLASISKQKIQCITALH</sequence>
<accession>A0A0C1R860</accession>
<proteinExistence type="predicted"/>
<evidence type="ECO:0000313" key="1">
    <source>
        <dbReference type="EMBL" id="KIE13764.1"/>
    </source>
</evidence>
<name>A0A0C1R860_9CYAN</name>
<dbReference type="AlphaFoldDB" id="A0A0C1R860"/>
<organism evidence="1">
    <name type="scientific">Tolypothrix bouteillei VB521301</name>
    <dbReference type="NCBI Taxonomy" id="1479485"/>
    <lineage>
        <taxon>Bacteria</taxon>
        <taxon>Bacillati</taxon>
        <taxon>Cyanobacteriota</taxon>
        <taxon>Cyanophyceae</taxon>
        <taxon>Nostocales</taxon>
        <taxon>Tolypothrichaceae</taxon>
        <taxon>Tolypothrix</taxon>
    </lineage>
</organism>